<name>A0A0N4Z0V3_PARTI</name>
<evidence type="ECO:0000313" key="3">
    <source>
        <dbReference type="Proteomes" id="UP000038045"/>
    </source>
</evidence>
<evidence type="ECO:0000313" key="4">
    <source>
        <dbReference type="WBParaSite" id="PTRK_0000033200.1"/>
    </source>
</evidence>
<organism evidence="3 4">
    <name type="scientific">Parastrongyloides trichosuri</name>
    <name type="common">Possum-specific nematode worm</name>
    <dbReference type="NCBI Taxonomy" id="131310"/>
    <lineage>
        <taxon>Eukaryota</taxon>
        <taxon>Metazoa</taxon>
        <taxon>Ecdysozoa</taxon>
        <taxon>Nematoda</taxon>
        <taxon>Chromadorea</taxon>
        <taxon>Rhabditida</taxon>
        <taxon>Tylenchina</taxon>
        <taxon>Panagrolaimomorpha</taxon>
        <taxon>Strongyloidoidea</taxon>
        <taxon>Strongyloididae</taxon>
        <taxon>Parastrongyloides</taxon>
    </lineage>
</organism>
<feature type="compositionally biased region" description="Polar residues" evidence="1">
    <location>
        <begin position="461"/>
        <end position="482"/>
    </location>
</feature>
<accession>A0A0N4Z0V3</accession>
<feature type="region of interest" description="Disordered" evidence="1">
    <location>
        <begin position="432"/>
        <end position="485"/>
    </location>
</feature>
<dbReference type="WBParaSite" id="PTRK_0000033200.1">
    <property type="protein sequence ID" value="PTRK_0000033200.1"/>
    <property type="gene ID" value="PTRK_0000033200"/>
</dbReference>
<feature type="transmembrane region" description="Helical" evidence="2">
    <location>
        <begin position="535"/>
        <end position="558"/>
    </location>
</feature>
<keyword evidence="2" id="KW-1133">Transmembrane helix</keyword>
<feature type="compositionally biased region" description="Polar residues" evidence="1">
    <location>
        <begin position="437"/>
        <end position="448"/>
    </location>
</feature>
<proteinExistence type="predicted"/>
<feature type="compositionally biased region" description="Low complexity" evidence="1">
    <location>
        <begin position="449"/>
        <end position="460"/>
    </location>
</feature>
<evidence type="ECO:0000256" key="1">
    <source>
        <dbReference type="SAM" id="MobiDB-lite"/>
    </source>
</evidence>
<protein>
    <submittedName>
        <fullName evidence="4">VWFA domain-containing protein</fullName>
    </submittedName>
</protein>
<feature type="region of interest" description="Disordered" evidence="1">
    <location>
        <begin position="306"/>
        <end position="332"/>
    </location>
</feature>
<keyword evidence="2" id="KW-0472">Membrane</keyword>
<keyword evidence="2" id="KW-0812">Transmembrane</keyword>
<reference evidence="4" key="1">
    <citation type="submission" date="2017-02" db="UniProtKB">
        <authorList>
            <consortium name="WormBaseParasite"/>
        </authorList>
    </citation>
    <scope>IDENTIFICATION</scope>
</reference>
<sequence length="559" mass="63793">MNYNERKDNTFLRDSNILSLSKYAGEEFNLDLGIRTVYAGKRRAIDHKEDKNILLIGMNKLKNYLLIDAMCNFLYNIEYKSKSRYHIRNEADREHDNNGIITRYIFNQAQLSFRPIIYEISPNNNLSVTSQISTILQTISQITSLCIVITANKDEEIMYDEFAESIETIIQLFNDRNITIHISLLMLMSTGSSYFNHNILPKAFDKLSLQNKQKYFFNVDAIFSKYITDFNNIPESSEKMWNFTMTNMAGFFHHISTLNHKENEGEEGKEIKLTSILSSSTVALNEIGKGHHNTNKDNDIVNTNIKEENKNGNEDNQSIASKKESIKSKTSSSTIISIKSETTTLPKEDYIKKIIIQDVVNSFGEISLTPEDEMAPRIGKTTYLNGNDLPDTSINPVPISVSKYSSVQSLQSQNESLYSKPSLHSTQNFEEFENRQIRNSPINAQRKTPSPALSRPASLSINIGDSPQIQTKKTSKQYTPRFTKTHHHPIPEEEEEFEIGSNISHSISLLSETASIKHIRSRKANNWCPDCVSCVFYLIAPLFIILVFFIVILTIIFLT</sequence>
<evidence type="ECO:0000256" key="2">
    <source>
        <dbReference type="SAM" id="Phobius"/>
    </source>
</evidence>
<dbReference type="Proteomes" id="UP000038045">
    <property type="component" value="Unplaced"/>
</dbReference>
<dbReference type="STRING" id="131310.A0A0N4Z0V3"/>
<keyword evidence="3" id="KW-1185">Reference proteome</keyword>
<dbReference type="AlphaFoldDB" id="A0A0N4Z0V3"/>